<sequence length="328" mass="34840">MIATGIGSLPGTDMRGSLAAMAETFDQLIPLPELPARGVGAHMIGRATAVLVDLPVDHGPGGWRLADSTDHAARSARSWLRSDLDDLEEVLADKEASVKLSFAGPLTLATGLHLRAGESILADGSALADVTTSLAEGVSQLIAELRRRMPRVTWRLQIDEPSAPAVLSGAVPTQSGLYRYPAMAGSTAVQLWQTVVSGCGEAEVGMHCCGAPIPWVLARKAGFSTMWCEVASLLNLDRVAGWVESGARLGMGVVDTMQVDKVPLVDRLIDRVLWLVRRLEIDPAVLKSGILSPACGLAGWSRHDAAEVCRTVKRAGDLVDEQLDQASR</sequence>
<dbReference type="GO" id="GO:0003871">
    <property type="term" value="F:5-methyltetrahydropteroyltriglutamate-homocysteine S-methyltransferase activity"/>
    <property type="evidence" value="ECO:0007669"/>
    <property type="project" value="InterPro"/>
</dbReference>
<evidence type="ECO:0000313" key="2">
    <source>
        <dbReference type="Proteomes" id="UP000226191"/>
    </source>
</evidence>
<dbReference type="Pfam" id="PF01717">
    <property type="entry name" value="Meth_synt_2"/>
    <property type="match status" value="1"/>
</dbReference>
<gene>
    <name evidence="1" type="ORF">B1B09_02940</name>
</gene>
<dbReference type="Proteomes" id="UP000226191">
    <property type="component" value="Unassembled WGS sequence"/>
</dbReference>
<dbReference type="GO" id="GO:0008270">
    <property type="term" value="F:zinc ion binding"/>
    <property type="evidence" value="ECO:0007669"/>
    <property type="project" value="InterPro"/>
</dbReference>
<reference evidence="1 2" key="1">
    <citation type="submission" date="2017-02" db="EMBL/GenBank/DDBJ databases">
        <title>Prevalence of linear plasmids in Cutibacterium acnes isolates obtained from cancerous prostatic tissue.</title>
        <authorList>
            <person name="Davidsson S."/>
            <person name="Bruggemann H."/>
        </authorList>
    </citation>
    <scope>NUCLEOTIDE SEQUENCE [LARGE SCALE GENOMIC DNA]</scope>
    <source>
        <strain evidence="1 2">11-78</strain>
    </source>
</reference>
<dbReference type="OrthoDB" id="5242426at2"/>
<dbReference type="SUPFAM" id="SSF51726">
    <property type="entry name" value="UROD/MetE-like"/>
    <property type="match status" value="1"/>
</dbReference>
<dbReference type="Gene3D" id="3.20.20.210">
    <property type="match status" value="1"/>
</dbReference>
<dbReference type="CDD" id="cd03310">
    <property type="entry name" value="CIMS_like"/>
    <property type="match status" value="1"/>
</dbReference>
<dbReference type="GO" id="GO:0009086">
    <property type="term" value="P:methionine biosynthetic process"/>
    <property type="evidence" value="ECO:0007669"/>
    <property type="project" value="InterPro"/>
</dbReference>
<dbReference type="AlphaFoldDB" id="A0A8B2VRD3"/>
<dbReference type="RefSeq" id="WP_002516605.1">
    <property type="nucleotide sequence ID" value="NZ_AP022844.1"/>
</dbReference>
<accession>A0A8B2VRD3</accession>
<name>A0A8B2VRD3_CUTAC</name>
<dbReference type="EMBL" id="MVCE01000001">
    <property type="protein sequence ID" value="PGF36582.1"/>
    <property type="molecule type" value="Genomic_DNA"/>
</dbReference>
<organism evidence="1 2">
    <name type="scientific">Cutibacterium acnes</name>
    <name type="common">Propionibacterium acnes</name>
    <dbReference type="NCBI Taxonomy" id="1747"/>
    <lineage>
        <taxon>Bacteria</taxon>
        <taxon>Bacillati</taxon>
        <taxon>Actinomycetota</taxon>
        <taxon>Actinomycetes</taxon>
        <taxon>Propionibacteriales</taxon>
        <taxon>Propionibacteriaceae</taxon>
        <taxon>Cutibacterium</taxon>
    </lineage>
</organism>
<comment type="caution">
    <text evidence="1">The sequence shown here is derived from an EMBL/GenBank/DDBJ whole genome shotgun (WGS) entry which is preliminary data.</text>
</comment>
<evidence type="ECO:0000313" key="1">
    <source>
        <dbReference type="EMBL" id="PGF36582.1"/>
    </source>
</evidence>
<protein>
    <submittedName>
        <fullName evidence="1">Methionine synthase</fullName>
    </submittedName>
</protein>
<proteinExistence type="predicted"/>
<dbReference type="InterPro" id="IPR038071">
    <property type="entry name" value="UROD/MetE-like_sf"/>
</dbReference>
<dbReference type="InterPro" id="IPR002629">
    <property type="entry name" value="Met_Synth_C/arc"/>
</dbReference>